<accession>A0A7R8VIU0</accession>
<dbReference type="EMBL" id="OA566230">
    <property type="protein sequence ID" value="CAD7198539.1"/>
    <property type="molecule type" value="Genomic_DNA"/>
</dbReference>
<proteinExistence type="predicted"/>
<dbReference type="AlphaFoldDB" id="A0A7R8VIU0"/>
<evidence type="ECO:0000313" key="1">
    <source>
        <dbReference type="EMBL" id="CAD7198539.1"/>
    </source>
</evidence>
<reference evidence="1" key="1">
    <citation type="submission" date="2020-11" db="EMBL/GenBank/DDBJ databases">
        <authorList>
            <person name="Tran Van P."/>
        </authorList>
    </citation>
    <scope>NUCLEOTIDE SEQUENCE</scope>
</reference>
<protein>
    <submittedName>
        <fullName evidence="1">Uncharacterized protein</fullName>
    </submittedName>
</protein>
<organism evidence="1">
    <name type="scientific">Timema douglasi</name>
    <name type="common">Walking stick</name>
    <dbReference type="NCBI Taxonomy" id="61478"/>
    <lineage>
        <taxon>Eukaryota</taxon>
        <taxon>Metazoa</taxon>
        <taxon>Ecdysozoa</taxon>
        <taxon>Arthropoda</taxon>
        <taxon>Hexapoda</taxon>
        <taxon>Insecta</taxon>
        <taxon>Pterygota</taxon>
        <taxon>Neoptera</taxon>
        <taxon>Polyneoptera</taxon>
        <taxon>Phasmatodea</taxon>
        <taxon>Timematodea</taxon>
        <taxon>Timematoidea</taxon>
        <taxon>Timematidae</taxon>
        <taxon>Timema</taxon>
    </lineage>
</organism>
<sequence>MQMVRAWVRKTNTRNVGQLFGTAYLRAATVPKAVKGLQWKMISPYRQVLHILEHPNNRTNQKLLMLKQRLLFVVPIWEEEFVDPPNEEWVKCGDCGQWWHEDWSSYESCGQFN</sequence>
<name>A0A7R8VIU0_TIMDO</name>
<gene>
    <name evidence="1" type="ORF">TDIB3V08_LOCUS4818</name>
</gene>